<dbReference type="Proteomes" id="UP000233160">
    <property type="component" value="Unassembled WGS sequence"/>
</dbReference>
<sequence>MLENQHDNKEDILNKALELCEILAKEKDTIRKEYCKHSTESDPPTNVQQ</sequence>
<reference evidence="1" key="1">
    <citation type="submission" date="2025-08" db="UniProtKB">
        <authorList>
            <consortium name="Ensembl"/>
        </authorList>
    </citation>
    <scope>IDENTIFICATION</scope>
</reference>
<keyword evidence="2" id="KW-1185">Reference proteome</keyword>
<organism evidence="1 2">
    <name type="scientific">Propithecus coquereli</name>
    <name type="common">Coquerel's sifaka</name>
    <name type="synonym">Propithecus verreauxi coquereli</name>
    <dbReference type="NCBI Taxonomy" id="379532"/>
    <lineage>
        <taxon>Eukaryota</taxon>
        <taxon>Metazoa</taxon>
        <taxon>Chordata</taxon>
        <taxon>Craniata</taxon>
        <taxon>Vertebrata</taxon>
        <taxon>Euteleostomi</taxon>
        <taxon>Mammalia</taxon>
        <taxon>Eutheria</taxon>
        <taxon>Euarchontoglires</taxon>
        <taxon>Primates</taxon>
        <taxon>Strepsirrhini</taxon>
        <taxon>Lemuriformes</taxon>
        <taxon>Indriidae</taxon>
        <taxon>Propithecus</taxon>
    </lineage>
</organism>
<reference evidence="1" key="2">
    <citation type="submission" date="2025-09" db="UniProtKB">
        <authorList>
            <consortium name="Ensembl"/>
        </authorList>
    </citation>
    <scope>IDENTIFICATION</scope>
</reference>
<dbReference type="AlphaFoldDB" id="A0A2K6GWH8"/>
<proteinExistence type="predicted"/>
<dbReference type="STRING" id="379532.ENSPCOP00000030534"/>
<accession>A0A2K6GWH8</accession>
<dbReference type="Gene3D" id="1.25.40.120">
    <property type="entry name" value="Protein prenylyltransferase"/>
    <property type="match status" value="1"/>
</dbReference>
<dbReference type="Ensembl" id="ENSPCOT00000041482.1">
    <property type="protein sequence ID" value="ENSPCOP00000030534.1"/>
    <property type="gene ID" value="ENSPCOG00000027985.1"/>
</dbReference>
<protein>
    <submittedName>
        <fullName evidence="1">Uncharacterized protein</fullName>
    </submittedName>
</protein>
<evidence type="ECO:0000313" key="1">
    <source>
        <dbReference type="Ensembl" id="ENSPCOP00000030534.1"/>
    </source>
</evidence>
<evidence type="ECO:0000313" key="2">
    <source>
        <dbReference type="Proteomes" id="UP000233160"/>
    </source>
</evidence>
<name>A0A2K6GWH8_PROCO</name>